<reference evidence="1 2" key="1">
    <citation type="submission" date="2020-08" db="EMBL/GenBank/DDBJ databases">
        <title>Sequencing the genomes of 1000 actinobacteria strains.</title>
        <authorList>
            <person name="Klenk H.-P."/>
        </authorList>
    </citation>
    <scope>NUCLEOTIDE SEQUENCE [LARGE SCALE GENOMIC DNA]</scope>
    <source>
        <strain evidence="1 2">DSM 44593</strain>
    </source>
</reference>
<accession>A0A841EAI4</accession>
<sequence length="86" mass="9581">MYTVIVFDDDFDEGTTHRQYFADFHRACGDAVFASTSNGLDAFVYAAPQPLRRALPRRAPIARTCACPHQAEVHIRTPACATAPRR</sequence>
<evidence type="ECO:0000313" key="2">
    <source>
        <dbReference type="Proteomes" id="UP000578077"/>
    </source>
</evidence>
<name>A0A841EAI4_9ACTN</name>
<dbReference type="Proteomes" id="UP000578077">
    <property type="component" value="Unassembled WGS sequence"/>
</dbReference>
<gene>
    <name evidence="1" type="ORF">HNR25_003876</name>
</gene>
<comment type="caution">
    <text evidence="1">The sequence shown here is derived from an EMBL/GenBank/DDBJ whole genome shotgun (WGS) entry which is preliminary data.</text>
</comment>
<dbReference type="EMBL" id="JACHLY010000001">
    <property type="protein sequence ID" value="MBB6000125.1"/>
    <property type="molecule type" value="Genomic_DNA"/>
</dbReference>
<protein>
    <submittedName>
        <fullName evidence="1">Uncharacterized protein</fullName>
    </submittedName>
</protein>
<proteinExistence type="predicted"/>
<keyword evidence="2" id="KW-1185">Reference proteome</keyword>
<evidence type="ECO:0000313" key="1">
    <source>
        <dbReference type="EMBL" id="MBB6000125.1"/>
    </source>
</evidence>
<dbReference type="RefSeq" id="WP_184637354.1">
    <property type="nucleotide sequence ID" value="NZ_BAABKT010000012.1"/>
</dbReference>
<organism evidence="1 2">
    <name type="scientific">Streptomonospora salina</name>
    <dbReference type="NCBI Taxonomy" id="104205"/>
    <lineage>
        <taxon>Bacteria</taxon>
        <taxon>Bacillati</taxon>
        <taxon>Actinomycetota</taxon>
        <taxon>Actinomycetes</taxon>
        <taxon>Streptosporangiales</taxon>
        <taxon>Nocardiopsidaceae</taxon>
        <taxon>Streptomonospora</taxon>
    </lineage>
</organism>
<dbReference type="AlphaFoldDB" id="A0A841EAI4"/>